<evidence type="ECO:0000313" key="4">
    <source>
        <dbReference type="EMBL" id="OBS00423.1"/>
    </source>
</evidence>
<protein>
    <recommendedName>
        <fullName evidence="8">PPE family protein</fullName>
    </recommendedName>
</protein>
<dbReference type="RefSeq" id="WP_065135235.1">
    <property type="nucleotide sequence ID" value="NZ_JACKSU010000011.1"/>
</dbReference>
<dbReference type="Pfam" id="PF12484">
    <property type="entry name" value="PPE-SVP"/>
    <property type="match status" value="1"/>
</dbReference>
<dbReference type="GO" id="GO:0052572">
    <property type="term" value="P:response to host immune response"/>
    <property type="evidence" value="ECO:0007669"/>
    <property type="project" value="TreeGrafter"/>
</dbReference>
<dbReference type="InterPro" id="IPR022171">
    <property type="entry name" value="PPE_C"/>
</dbReference>
<dbReference type="OrthoDB" id="4761354at2"/>
<dbReference type="PANTHER" id="PTHR46766">
    <property type="entry name" value="GLUTAMINE-RICH PROTEIN 2"/>
    <property type="match status" value="1"/>
</dbReference>
<dbReference type="AlphaFoldDB" id="A0A1A6BDM8"/>
<dbReference type="Pfam" id="PF00823">
    <property type="entry name" value="PPE"/>
    <property type="match status" value="1"/>
</dbReference>
<reference evidence="4 6" key="2">
    <citation type="submission" date="2016-06" db="EMBL/GenBank/DDBJ databases">
        <authorList>
            <person name="Kjaerup R.B."/>
            <person name="Dalgaard T.S."/>
            <person name="Juul-Madsen H.R."/>
        </authorList>
    </citation>
    <scope>NUCLEOTIDE SEQUENCE [LARGE SCALE GENOMIC DNA]</scope>
    <source>
        <strain evidence="4 6">1245752.6</strain>
    </source>
</reference>
<dbReference type="InterPro" id="IPR000030">
    <property type="entry name" value="PPE_dom"/>
</dbReference>
<evidence type="ECO:0000313" key="5">
    <source>
        <dbReference type="EMBL" id="ORV85573.1"/>
    </source>
</evidence>
<dbReference type="PANTHER" id="PTHR46766:SF1">
    <property type="entry name" value="GLUTAMINE-RICH PROTEIN 2"/>
    <property type="match status" value="1"/>
</dbReference>
<reference evidence="5 7" key="1">
    <citation type="submission" date="2016-01" db="EMBL/GenBank/DDBJ databases">
        <title>The new phylogeny of the genus Mycobacterium.</title>
        <authorList>
            <person name="Tarcisio F."/>
            <person name="Conor M."/>
            <person name="Antonella G."/>
            <person name="Elisabetta G."/>
            <person name="Giulia F.S."/>
            <person name="Sara T."/>
            <person name="Anna F."/>
            <person name="Clotilde B."/>
            <person name="Roberto B."/>
            <person name="Veronica D.S."/>
            <person name="Fabio R."/>
            <person name="Monica P."/>
            <person name="Olivier J."/>
            <person name="Enrico T."/>
            <person name="Nicola S."/>
        </authorList>
    </citation>
    <scope>NUCLEOTIDE SEQUENCE [LARGE SCALE GENOMIC DNA]</scope>
    <source>
        <strain evidence="5 7">DSM 44160</strain>
    </source>
</reference>
<evidence type="ECO:0000313" key="7">
    <source>
        <dbReference type="Proteomes" id="UP000193928"/>
    </source>
</evidence>
<dbReference type="FunFam" id="1.20.1260.20:FF:000001">
    <property type="entry name" value="PPE family protein PPE41"/>
    <property type="match status" value="1"/>
</dbReference>
<organism evidence="4 6">
    <name type="scientific">Mycobacterium gordonae</name>
    <dbReference type="NCBI Taxonomy" id="1778"/>
    <lineage>
        <taxon>Bacteria</taxon>
        <taxon>Bacillati</taxon>
        <taxon>Actinomycetota</taxon>
        <taxon>Actinomycetes</taxon>
        <taxon>Mycobacteriales</taxon>
        <taxon>Mycobacteriaceae</taxon>
        <taxon>Mycobacterium</taxon>
    </lineage>
</organism>
<comment type="caution">
    <text evidence="4">The sequence shown here is derived from an EMBL/GenBank/DDBJ whole genome shotgun (WGS) entry which is preliminary data.</text>
</comment>
<dbReference type="InterPro" id="IPR038332">
    <property type="entry name" value="PPE_sf"/>
</dbReference>
<keyword evidence="7" id="KW-1185">Reference proteome</keyword>
<dbReference type="EMBL" id="LQOY01000086">
    <property type="protein sequence ID" value="ORV85573.1"/>
    <property type="molecule type" value="Genomic_DNA"/>
</dbReference>
<dbReference type="Proteomes" id="UP000093757">
    <property type="component" value="Unassembled WGS sequence"/>
</dbReference>
<evidence type="ECO:0000313" key="6">
    <source>
        <dbReference type="Proteomes" id="UP000093757"/>
    </source>
</evidence>
<name>A0A1A6BDM8_MYCGO</name>
<accession>A0A1A6BDM8</accession>
<feature type="domain" description="PPE" evidence="2">
    <location>
        <begin position="3"/>
        <end position="165"/>
    </location>
</feature>
<feature type="domain" description="PPE family C-terminal" evidence="3">
    <location>
        <begin position="329"/>
        <end position="409"/>
    </location>
</feature>
<evidence type="ECO:0000256" key="1">
    <source>
        <dbReference type="ARBA" id="ARBA00010652"/>
    </source>
</evidence>
<comment type="similarity">
    <text evidence="1">Belongs to the mycobacterial PPE family.</text>
</comment>
<dbReference type="Proteomes" id="UP000193928">
    <property type="component" value="Unassembled WGS sequence"/>
</dbReference>
<dbReference type="SUPFAM" id="SSF140459">
    <property type="entry name" value="PE/PPE dimer-like"/>
    <property type="match status" value="1"/>
</dbReference>
<evidence type="ECO:0008006" key="8">
    <source>
        <dbReference type="Google" id="ProtNLM"/>
    </source>
</evidence>
<evidence type="ECO:0000259" key="3">
    <source>
        <dbReference type="Pfam" id="PF12484"/>
    </source>
</evidence>
<dbReference type="Gene3D" id="1.20.1260.20">
    <property type="entry name" value="PPE superfamily"/>
    <property type="match status" value="1"/>
</dbReference>
<evidence type="ECO:0000259" key="2">
    <source>
        <dbReference type="Pfam" id="PF00823"/>
    </source>
</evidence>
<gene>
    <name evidence="4" type="ORF">A9W98_25085</name>
    <name evidence="5" type="ORF">AWC08_25400</name>
</gene>
<proteinExistence type="inferred from homology"/>
<sequence length="413" mass="40596">MVDFAQLPPEVNSALMYAGPGSGPMLAAAAAWESLAGELQTVASAYTAVITTLMDGPWQGTSAAAMAGASWPQISWLTNTASLAQDAGARAVAAASAYEAAFAATVPPAEIAANRALLGVLLATNFLGQNTAAIAATEALYGEMWAQDAAAMYGYSGATAQATALTPFSPTQVATSLNGLYSQLNATVNAATTAANAQGLYDVPRALMQMAGLTNDAPWLTDPLKALGLTGHTWNATGDGIVVNGLMGDIVEGATGSATVDGSLAFDVFNRWVSPARLMVTQFKDYVGLAESAFKGMAPAAKAGAEAAASALPSAAAAIPKAGLGGIAGAVGGAAKAGALSVPAAWTAGTGAANPVTVALNTAGAAAAAEPATAAFGGLPMVPGAGAGRSVANFAAPRYGFKPTMVVQPPSGG</sequence>
<dbReference type="EMBL" id="MAEM01000365">
    <property type="protein sequence ID" value="OBS00423.1"/>
    <property type="molecule type" value="Genomic_DNA"/>
</dbReference>